<organism evidence="5 6">
    <name type="scientific">Geosmithia morbida</name>
    <dbReference type="NCBI Taxonomy" id="1094350"/>
    <lineage>
        <taxon>Eukaryota</taxon>
        <taxon>Fungi</taxon>
        <taxon>Dikarya</taxon>
        <taxon>Ascomycota</taxon>
        <taxon>Pezizomycotina</taxon>
        <taxon>Sordariomycetes</taxon>
        <taxon>Hypocreomycetidae</taxon>
        <taxon>Hypocreales</taxon>
        <taxon>Bionectriaceae</taxon>
        <taxon>Geosmithia</taxon>
    </lineage>
</organism>
<dbReference type="InterPro" id="IPR039600">
    <property type="entry name" value="TANGO6/Rtp1"/>
</dbReference>
<evidence type="ECO:0000256" key="2">
    <source>
        <dbReference type="SAM" id="MobiDB-lite"/>
    </source>
</evidence>
<evidence type="ECO:0000259" key="3">
    <source>
        <dbReference type="Pfam" id="PF10304"/>
    </source>
</evidence>
<dbReference type="Pfam" id="PF10304">
    <property type="entry name" value="RTP1_C2"/>
    <property type="match status" value="1"/>
</dbReference>
<feature type="domain" description="RNA polymerase II assembly factor Rtp1 C-terminal" evidence="4">
    <location>
        <begin position="488"/>
        <end position="589"/>
    </location>
</feature>
<dbReference type="PANTHER" id="PTHR20959:SF1">
    <property type="entry name" value="TRANSPORT AND GOLGI ORGANIZATION PROTEIN 6 HOMOLOG"/>
    <property type="match status" value="1"/>
</dbReference>
<evidence type="ECO:0000259" key="4">
    <source>
        <dbReference type="Pfam" id="PF10363"/>
    </source>
</evidence>
<feature type="region of interest" description="Disordered" evidence="2">
    <location>
        <begin position="1"/>
        <end position="20"/>
    </location>
</feature>
<feature type="region of interest" description="Disordered" evidence="2">
    <location>
        <begin position="837"/>
        <end position="858"/>
    </location>
</feature>
<dbReference type="GO" id="GO:0009306">
    <property type="term" value="P:protein secretion"/>
    <property type="evidence" value="ECO:0007669"/>
    <property type="project" value="TreeGrafter"/>
</dbReference>
<dbReference type="InterPro" id="IPR019451">
    <property type="entry name" value="Rtp1_C1"/>
</dbReference>
<sequence length="858" mass="94238">MAEQSRTPQQQQQHSQPKLAQELVDAGQQAFDPSLDAESREAGLKSYNELIRRTETWALLPALNALIKPGVLPPWLSKGFMQTLTFFPLRPDGVRGTMEFVFSVHPSSSQLPPDGTAPQKQGASITQEAVSIVTRLLAAVPASMSAQEWCEGISGQMFHLMDGKDGPDLARTSARIVGFGFLGRKDLGAPGSPGWNVFVQPLLANVDPSLRSRGGLGDDKDTIKREEGEEGEGEVVDLTRDRVLTTTESLETTLKRLKILILSNPAPGLCKRILKPILVQLWSLASWPGAPTTQDSPRGMARTLDVSVLFLRLLRQWIKTTGESADIRLPMETGGKEQRPGSPLRDLFEVTLLQKLLDKAPEKLVSQFDQLLELIVQVLQADGEMRMDDELVGVVLSLLNMVVTAPTFQKSDIRKDELDKIEASLDRLSREPDRGSASQTAANLGLLLRYRGDMDGPDDEAAAAAAPSKRQVEDRRTYDLAMSYMTGADNPPPVISEGINLLSGLIVAGSPMLDVTAVNVLLSKLLANGEDYINLRVIKTFTQLASKHPRSTVGEIADHYLDAQERESTDTRLRFGEALVQVIERLGETFTGEVAQQVGETLVSIAGRRGYRPKTLARQAREERLREMKRRKKEKAAERGQDDDDDDDGDDVMGDGEEEEEEEGRGGDRSRREALAQIVQGWDSKRGAEDVRMRTSALSILGVAMETNMRGMGATLSSSVVDLCVSVLTLEPEVEKGILRRAAIVTVLSFVRALDRAREPRQRQRPPLGFGLTDESRDDIVRTLRYVAETDNDGLVKEHARDVIESLESWQLSQFVPAPSGDAQGLPTISRLAGLTVDPDVGSSNSRIGGRPRIEEVE</sequence>
<feature type="compositionally biased region" description="Low complexity" evidence="2">
    <location>
        <begin position="1"/>
        <end position="17"/>
    </location>
</feature>
<dbReference type="AlphaFoldDB" id="A0A9P5D3M6"/>
<dbReference type="EMBL" id="JAANYQ010000001">
    <property type="protein sequence ID" value="KAF4126363.1"/>
    <property type="molecule type" value="Genomic_DNA"/>
</dbReference>
<feature type="region of interest" description="Disordered" evidence="2">
    <location>
        <begin position="210"/>
        <end position="234"/>
    </location>
</feature>
<evidence type="ECO:0008006" key="7">
    <source>
        <dbReference type="Google" id="ProtNLM"/>
    </source>
</evidence>
<reference evidence="5" key="1">
    <citation type="submission" date="2020-03" db="EMBL/GenBank/DDBJ databases">
        <title>Site-based positive gene gene selection in Geosmithia morbida across the United States reveals a broad range of putative effectors and factors for local host and environmental adapation.</title>
        <authorList>
            <person name="Onufrak A."/>
            <person name="Murdoch R.W."/>
            <person name="Gazis R."/>
            <person name="Huff M."/>
            <person name="Staton M."/>
            <person name="Klingeman W."/>
            <person name="Hadziabdic D."/>
        </authorList>
    </citation>
    <scope>NUCLEOTIDE SEQUENCE</scope>
    <source>
        <strain evidence="5">1262</strain>
    </source>
</reference>
<feature type="region of interest" description="Disordered" evidence="2">
    <location>
        <begin position="614"/>
        <end position="672"/>
    </location>
</feature>
<dbReference type="SUPFAM" id="SSF48371">
    <property type="entry name" value="ARM repeat"/>
    <property type="match status" value="1"/>
</dbReference>
<dbReference type="InterPro" id="IPR019414">
    <property type="entry name" value="Rtp1_C2"/>
</dbReference>
<accession>A0A9P5D3M6</accession>
<dbReference type="RefSeq" id="XP_035325015.1">
    <property type="nucleotide sequence ID" value="XM_035462085.1"/>
</dbReference>
<proteinExistence type="inferred from homology"/>
<name>A0A9P5D3M6_9HYPO</name>
<dbReference type="GeneID" id="55966329"/>
<evidence type="ECO:0000256" key="1">
    <source>
        <dbReference type="ARBA" id="ARBA00005724"/>
    </source>
</evidence>
<evidence type="ECO:0000313" key="5">
    <source>
        <dbReference type="EMBL" id="KAF4126363.1"/>
    </source>
</evidence>
<dbReference type="PANTHER" id="PTHR20959">
    <property type="entry name" value="TRANSPORT AND GOLGI ORGANIZATION PROTEIN 6 FAMILY MEMBER"/>
    <property type="match status" value="1"/>
</dbReference>
<dbReference type="InterPro" id="IPR016024">
    <property type="entry name" value="ARM-type_fold"/>
</dbReference>
<keyword evidence="6" id="KW-1185">Reference proteome</keyword>
<feature type="domain" description="RNA polymerase II assembly factor Rtp1 C-terminal" evidence="3">
    <location>
        <begin position="777"/>
        <end position="808"/>
    </location>
</feature>
<dbReference type="OrthoDB" id="39591at2759"/>
<evidence type="ECO:0000313" key="6">
    <source>
        <dbReference type="Proteomes" id="UP000749293"/>
    </source>
</evidence>
<comment type="caution">
    <text evidence="5">The sequence shown here is derived from an EMBL/GenBank/DDBJ whole genome shotgun (WGS) entry which is preliminary data.</text>
</comment>
<comment type="similarity">
    <text evidence="1">Belongs to the Tango6 family.</text>
</comment>
<dbReference type="Pfam" id="PF10363">
    <property type="entry name" value="RTP1_C1"/>
    <property type="match status" value="1"/>
</dbReference>
<feature type="compositionally biased region" description="Basic and acidic residues" evidence="2">
    <location>
        <begin position="216"/>
        <end position="227"/>
    </location>
</feature>
<dbReference type="Proteomes" id="UP000749293">
    <property type="component" value="Unassembled WGS sequence"/>
</dbReference>
<protein>
    <recommendedName>
        <fullName evidence="7">RNA polymerase II assembly factor RTP1</fullName>
    </recommendedName>
</protein>
<gene>
    <name evidence="5" type="ORF">GMORB2_0099</name>
</gene>
<feature type="compositionally biased region" description="Acidic residues" evidence="2">
    <location>
        <begin position="641"/>
        <end position="663"/>
    </location>
</feature>